<accession>A0A5D0UAK3</accession>
<evidence type="ECO:0000313" key="1">
    <source>
        <dbReference type="EMBL" id="TYC14685.1"/>
    </source>
</evidence>
<reference evidence="1 2" key="1">
    <citation type="submission" date="2019-08" db="EMBL/GenBank/DDBJ databases">
        <title>Actinomadura sp. nov. CYP1-5 isolated from mountain soil.</title>
        <authorList>
            <person name="Songsumanus A."/>
            <person name="Kuncharoen N."/>
            <person name="Kudo T."/>
            <person name="Yuki M."/>
            <person name="Igarashi Y."/>
            <person name="Tanasupawat S."/>
        </authorList>
    </citation>
    <scope>NUCLEOTIDE SEQUENCE [LARGE SCALE GENOMIC DNA]</scope>
    <source>
        <strain evidence="1 2">GKU157</strain>
    </source>
</reference>
<evidence type="ECO:0000313" key="2">
    <source>
        <dbReference type="Proteomes" id="UP000322634"/>
    </source>
</evidence>
<keyword evidence="2" id="KW-1185">Reference proteome</keyword>
<dbReference type="RefSeq" id="WP_148351070.1">
    <property type="nucleotide sequence ID" value="NZ_JBHSBF010000036.1"/>
</dbReference>
<proteinExistence type="predicted"/>
<comment type="caution">
    <text evidence="1">The sequence shown here is derived from an EMBL/GenBank/DDBJ whole genome shotgun (WGS) entry which is preliminary data.</text>
</comment>
<gene>
    <name evidence="1" type="ORF">FXF65_17840</name>
</gene>
<name>A0A5D0UAK3_9ACTN</name>
<protein>
    <submittedName>
        <fullName evidence="1">Uncharacterized protein</fullName>
    </submittedName>
</protein>
<dbReference type="EMBL" id="VSFF01000006">
    <property type="protein sequence ID" value="TYC14685.1"/>
    <property type="molecule type" value="Genomic_DNA"/>
</dbReference>
<sequence>MDTRIIPEDLIFGERSVSWERVWERLFPEESIDEPIGDDYGFATKMNRMRGLIMTQCAELEAVLGLIVRNLESKICANKQTAGQLLNIVKTKLSPAEVTKWTSSLELIREAIRLRNRAVMHGSRSVTPI</sequence>
<dbReference type="Proteomes" id="UP000322634">
    <property type="component" value="Unassembled WGS sequence"/>
</dbReference>
<dbReference type="OrthoDB" id="3677149at2"/>
<organism evidence="1 2">
    <name type="scientific">Actinomadura syzygii</name>
    <dbReference type="NCBI Taxonomy" id="1427538"/>
    <lineage>
        <taxon>Bacteria</taxon>
        <taxon>Bacillati</taxon>
        <taxon>Actinomycetota</taxon>
        <taxon>Actinomycetes</taxon>
        <taxon>Streptosporangiales</taxon>
        <taxon>Thermomonosporaceae</taxon>
        <taxon>Actinomadura</taxon>
    </lineage>
</organism>
<dbReference type="AlphaFoldDB" id="A0A5D0UAK3"/>